<keyword evidence="2" id="KW-1185">Reference proteome</keyword>
<sequence>ITLPAEITDLIIDHLHDDVQSLRQCSLVSNEWQAASRFHIFSVVLLSLYSIDQMLEVIFYPQSPIPSCIRELHIIDGQGRDFDPKWVNQKLPLIDFDSMQRLSFLSLEQVDFSTLSSNTLAILRAIAGRIVRIELIYVHFGDWDSCTYFLGVAISLRTLVSFVTTCTGDSTVPSPNSVVLPALVELELGNDDDPFLNLFRYYDSMPHIRALNLYLGKQNIELMANSLPHFGSITHLLIQTHSALSSTDIPEDLDMFKNSNLKTIIFEAPAELIVKMLTRASTIQRVYMNAPSNSVDLDSLVRVLVGLPNAQIFLSNMQSLSAGWDELGDRVHLRQSGTSLRDFEPEFMRE</sequence>
<accession>A0AAV9ZI90</accession>
<dbReference type="AlphaFoldDB" id="A0AAV9ZI90"/>
<reference evidence="1 2" key="1">
    <citation type="journal article" date="2024" name="J Genomics">
        <title>Draft genome sequencing and assembly of Favolaschia claudopus CIRM-BRFM 2984 isolated from oak limbs.</title>
        <authorList>
            <person name="Navarro D."/>
            <person name="Drula E."/>
            <person name="Chaduli D."/>
            <person name="Cazenave R."/>
            <person name="Ahrendt S."/>
            <person name="Wang J."/>
            <person name="Lipzen A."/>
            <person name="Daum C."/>
            <person name="Barry K."/>
            <person name="Grigoriev I.V."/>
            <person name="Favel A."/>
            <person name="Rosso M.N."/>
            <person name="Martin F."/>
        </authorList>
    </citation>
    <scope>NUCLEOTIDE SEQUENCE [LARGE SCALE GENOMIC DNA]</scope>
    <source>
        <strain evidence="1 2">CIRM-BRFM 2984</strain>
    </source>
</reference>
<organism evidence="1 2">
    <name type="scientific">Favolaschia claudopus</name>
    <dbReference type="NCBI Taxonomy" id="2862362"/>
    <lineage>
        <taxon>Eukaryota</taxon>
        <taxon>Fungi</taxon>
        <taxon>Dikarya</taxon>
        <taxon>Basidiomycota</taxon>
        <taxon>Agaricomycotina</taxon>
        <taxon>Agaricomycetes</taxon>
        <taxon>Agaricomycetidae</taxon>
        <taxon>Agaricales</taxon>
        <taxon>Marasmiineae</taxon>
        <taxon>Mycenaceae</taxon>
        <taxon>Favolaschia</taxon>
    </lineage>
</organism>
<dbReference type="EMBL" id="JAWWNJ010000147">
    <property type="protein sequence ID" value="KAK6983826.1"/>
    <property type="molecule type" value="Genomic_DNA"/>
</dbReference>
<feature type="non-terminal residue" evidence="1">
    <location>
        <position position="1"/>
    </location>
</feature>
<comment type="caution">
    <text evidence="1">The sequence shown here is derived from an EMBL/GenBank/DDBJ whole genome shotgun (WGS) entry which is preliminary data.</text>
</comment>
<dbReference type="Proteomes" id="UP001362999">
    <property type="component" value="Unassembled WGS sequence"/>
</dbReference>
<name>A0AAV9ZI90_9AGAR</name>
<evidence type="ECO:0000313" key="1">
    <source>
        <dbReference type="EMBL" id="KAK6983826.1"/>
    </source>
</evidence>
<evidence type="ECO:0000313" key="2">
    <source>
        <dbReference type="Proteomes" id="UP001362999"/>
    </source>
</evidence>
<proteinExistence type="predicted"/>
<protein>
    <submittedName>
        <fullName evidence="1">APH domain-containing protein</fullName>
    </submittedName>
</protein>
<gene>
    <name evidence="1" type="ORF">R3P38DRAFT_3112585</name>
</gene>